<feature type="transmembrane region" description="Helical" evidence="2">
    <location>
        <begin position="141"/>
        <end position="161"/>
    </location>
</feature>
<sequence length="550" mass="59065">MLQGLKRRDPRRESGARPRPPAPDRAGRAGDPAPRTGAVAALTSPVALLAAVAFCYALAQIFLTGPRMGLGYDETVYVSQFSLNGKPAGFHASRGWGTPVLAAPVVSLTDSIVALRMYMTTVSAVLLFLAFRIWLPLRPGYAVPVAAALFAAWWPSVFYGHEVMPNLYTALGTVALTGLALRAAAPGARRRPLLLAAVAVVAAVLPFFRPSDAMIVAVAVGAVTAVMLLSRARRRPAFLVVLALGAGSAVAFGQWVLEALLTFGGIRERVELGTQNFGEVRWLVGHHIRALDGPTLCSGPVGCGPVPVAGVAWLTVFLLLAAGGLAAAWRREHRIALVTAVVVGTCIALAYLYYPAFVAPRYLAPAYALWSIAAAEGFTRLLAALRHRAGTASAVACCALLTGGYLHVQNDYLAANVIPTERSRSGYQRLADELRKIEFRRPCLIYGWNAPQVAYLLNCEARSALSGKPFPVTPDYILDQRIKSGYHIMAIFREDVDMSAPYLRNWPRHLLTSGGWYARINHAVRPPAPPKAAGRKGARGRVNSEQTPRP</sequence>
<dbReference type="RefSeq" id="WP_203877538.1">
    <property type="nucleotide sequence ID" value="NZ_BOOK01000037.1"/>
</dbReference>
<dbReference type="EMBL" id="BOOK01000037">
    <property type="protein sequence ID" value="GII03259.1"/>
    <property type="molecule type" value="Genomic_DNA"/>
</dbReference>
<evidence type="ECO:0000313" key="4">
    <source>
        <dbReference type="Proteomes" id="UP000634476"/>
    </source>
</evidence>
<dbReference type="AlphaFoldDB" id="A0A8J3T994"/>
<feature type="transmembrane region" description="Helical" evidence="2">
    <location>
        <begin position="115"/>
        <end position="134"/>
    </location>
</feature>
<comment type="caution">
    <text evidence="3">The sequence shown here is derived from an EMBL/GenBank/DDBJ whole genome shotgun (WGS) entry which is preliminary data.</text>
</comment>
<feature type="region of interest" description="Disordered" evidence="1">
    <location>
        <begin position="1"/>
        <end position="33"/>
    </location>
</feature>
<evidence type="ECO:0000256" key="2">
    <source>
        <dbReference type="SAM" id="Phobius"/>
    </source>
</evidence>
<feature type="transmembrane region" description="Helical" evidence="2">
    <location>
        <begin position="214"/>
        <end position="230"/>
    </location>
</feature>
<feature type="region of interest" description="Disordered" evidence="1">
    <location>
        <begin position="527"/>
        <end position="550"/>
    </location>
</feature>
<feature type="transmembrane region" description="Helical" evidence="2">
    <location>
        <begin position="366"/>
        <end position="383"/>
    </location>
</feature>
<dbReference type="Proteomes" id="UP000634476">
    <property type="component" value="Unassembled WGS sequence"/>
</dbReference>
<protein>
    <recommendedName>
        <fullName evidence="5">Integral membrane protein</fullName>
    </recommendedName>
</protein>
<keyword evidence="2" id="KW-0472">Membrane</keyword>
<feature type="transmembrane region" description="Helical" evidence="2">
    <location>
        <begin position="308"/>
        <end position="328"/>
    </location>
</feature>
<evidence type="ECO:0000256" key="1">
    <source>
        <dbReference type="SAM" id="MobiDB-lite"/>
    </source>
</evidence>
<feature type="transmembrane region" description="Helical" evidence="2">
    <location>
        <begin position="167"/>
        <end position="185"/>
    </location>
</feature>
<reference evidence="3" key="1">
    <citation type="submission" date="2021-01" db="EMBL/GenBank/DDBJ databases">
        <title>Whole genome shotgun sequence of Planobispora takensis NBRC 109077.</title>
        <authorList>
            <person name="Komaki H."/>
            <person name="Tamura T."/>
        </authorList>
    </citation>
    <scope>NUCLEOTIDE SEQUENCE</scope>
    <source>
        <strain evidence="3">NBRC 109077</strain>
    </source>
</reference>
<name>A0A8J3T994_9ACTN</name>
<keyword evidence="2" id="KW-1133">Transmembrane helix</keyword>
<evidence type="ECO:0000313" key="3">
    <source>
        <dbReference type="EMBL" id="GII03259.1"/>
    </source>
</evidence>
<feature type="transmembrane region" description="Helical" evidence="2">
    <location>
        <begin position="192"/>
        <end position="208"/>
    </location>
</feature>
<feature type="transmembrane region" description="Helical" evidence="2">
    <location>
        <begin position="38"/>
        <end position="63"/>
    </location>
</feature>
<feature type="transmembrane region" description="Helical" evidence="2">
    <location>
        <begin position="237"/>
        <end position="257"/>
    </location>
</feature>
<proteinExistence type="predicted"/>
<gene>
    <name evidence="3" type="ORF">Pta02_52670</name>
</gene>
<evidence type="ECO:0008006" key="5">
    <source>
        <dbReference type="Google" id="ProtNLM"/>
    </source>
</evidence>
<keyword evidence="4" id="KW-1185">Reference proteome</keyword>
<organism evidence="3 4">
    <name type="scientific">Planobispora takensis</name>
    <dbReference type="NCBI Taxonomy" id="1367882"/>
    <lineage>
        <taxon>Bacteria</taxon>
        <taxon>Bacillati</taxon>
        <taxon>Actinomycetota</taxon>
        <taxon>Actinomycetes</taxon>
        <taxon>Streptosporangiales</taxon>
        <taxon>Streptosporangiaceae</taxon>
        <taxon>Planobispora</taxon>
    </lineage>
</organism>
<keyword evidence="2" id="KW-0812">Transmembrane</keyword>
<feature type="transmembrane region" description="Helical" evidence="2">
    <location>
        <begin position="335"/>
        <end position="354"/>
    </location>
</feature>
<feature type="compositionally biased region" description="Basic and acidic residues" evidence="1">
    <location>
        <begin position="1"/>
        <end position="16"/>
    </location>
</feature>
<accession>A0A8J3T994</accession>